<protein>
    <recommendedName>
        <fullName evidence="11">ABC3 transporter permease protein domain-containing protein</fullName>
    </recommendedName>
</protein>
<sequence length="805" mass="91666">MLKHYLKIAIRNLLKYKQQSLISIIGLAVGVTCFAFCSYTLRTSMAWERSITDIDRICILYSETEQGSEICYEHYAPYALAKAFPEIESAIAYSNIGPYTDKLCEITAADGTVTYFNEVFLFSEPGFLDFFDIWLINGNEKNIQQIPNAILVTEKTAYKLFGTLDVVGKTFTNIDDFNDQKEVFTIQGVIEDFPVQSSLERYSGIELNTTNPAIADPESSMHYNGYSSYVKIKPGINLSQLNKKLANYNLEYLKGKDAIAELKVQLKPLTQRRELFLKGKFDSAELIFFAIGALVLLTALFNYVIFIIGRMMNRIRECGIRQVNGAEKWSLFTLLFTEAAIAFIVACFLSFIITELITPYISNIQLYYTLNRSFIFKLLIQYSFVGLILIALLCLGVIGKIGKFSIIESLFNDKTIRRHSILRHLFISIQLVICFLFLGMTWFVLQQSKLLESRLTAGLSEADKTTLFEVSLNGDKFVPIRQDMLRKFEQNPKIKTVCRNAMGLSGAWQLGEGRFSWDGITEQEAKTTLSHVYTDPSYFDLINQKPVKGRLYKPEETDKAIINESLARLLNRDPIGMQISVRYWGKEMTSYQIVGILPDAISNLNDWNSSQSVLPCIYMPFPENSVNMSCLVKVSPEYRKDFTAEVKAELYKYVNQATPIYINSMKEQAGFYLNYEQNLFRLISILSIVCILISLLGIYASVTLSTERRKKEVAIRKINGATPQTILFMFCKSSILQLFISAAIAFPLLIMILTSWLQHYTVRIPIGVIPFIILFILMVIVVAATIIWQLRRIANLNPAEIIKTE</sequence>
<dbReference type="GO" id="GO:0022857">
    <property type="term" value="F:transmembrane transporter activity"/>
    <property type="evidence" value="ECO:0007669"/>
    <property type="project" value="TreeGrafter"/>
</dbReference>
<evidence type="ECO:0000256" key="5">
    <source>
        <dbReference type="ARBA" id="ARBA00023136"/>
    </source>
</evidence>
<feature type="transmembrane region" description="Helical" evidence="6">
    <location>
        <begin position="420"/>
        <end position="445"/>
    </location>
</feature>
<dbReference type="PANTHER" id="PTHR30572:SF18">
    <property type="entry name" value="ABC-TYPE MACROLIDE FAMILY EXPORT SYSTEM PERMEASE COMPONENT 2"/>
    <property type="match status" value="1"/>
</dbReference>
<dbReference type="GO" id="GO:0005886">
    <property type="term" value="C:plasma membrane"/>
    <property type="evidence" value="ECO:0007669"/>
    <property type="project" value="UniProtKB-SubCell"/>
</dbReference>
<dbReference type="RefSeq" id="WP_028729904.1">
    <property type="nucleotide sequence ID" value="NZ_KE386764.1"/>
</dbReference>
<keyword evidence="2" id="KW-1003">Cell membrane</keyword>
<feature type="transmembrane region" description="Helical" evidence="6">
    <location>
        <begin position="21"/>
        <end position="41"/>
    </location>
</feature>
<dbReference type="Pfam" id="PF02687">
    <property type="entry name" value="FtsX"/>
    <property type="match status" value="2"/>
</dbReference>
<feature type="domain" description="MacB-like periplasmic core" evidence="8">
    <location>
        <begin position="20"/>
        <end position="247"/>
    </location>
</feature>
<evidence type="ECO:0000256" key="4">
    <source>
        <dbReference type="ARBA" id="ARBA00022989"/>
    </source>
</evidence>
<dbReference type="HOGENOM" id="CLU_008713_0_0_10"/>
<dbReference type="InterPro" id="IPR003838">
    <property type="entry name" value="ABC3_permease_C"/>
</dbReference>
<name>A0A0F5JB16_9BACT</name>
<gene>
    <name evidence="9" type="ORF">HMPREF1536_02504</name>
</gene>
<dbReference type="Pfam" id="PF12704">
    <property type="entry name" value="MacB_PCD"/>
    <property type="match status" value="2"/>
</dbReference>
<organism evidence="9 10">
    <name type="scientific">Parabacteroides gordonii MS-1 = DSM 23371</name>
    <dbReference type="NCBI Taxonomy" id="1203610"/>
    <lineage>
        <taxon>Bacteria</taxon>
        <taxon>Pseudomonadati</taxon>
        <taxon>Bacteroidota</taxon>
        <taxon>Bacteroidia</taxon>
        <taxon>Bacteroidales</taxon>
        <taxon>Tannerellaceae</taxon>
        <taxon>Parabacteroides</taxon>
    </lineage>
</organism>
<feature type="domain" description="ABC3 transporter permease C-terminal" evidence="7">
    <location>
        <begin position="290"/>
        <end position="399"/>
    </location>
</feature>
<keyword evidence="4 6" id="KW-1133">Transmembrane helix</keyword>
<evidence type="ECO:0000256" key="2">
    <source>
        <dbReference type="ARBA" id="ARBA00022475"/>
    </source>
</evidence>
<dbReference type="EMBL" id="AQHW01000015">
    <property type="protein sequence ID" value="KKB55051.1"/>
    <property type="molecule type" value="Genomic_DNA"/>
</dbReference>
<feature type="transmembrane region" description="Helical" evidence="6">
    <location>
        <begin position="735"/>
        <end position="758"/>
    </location>
</feature>
<dbReference type="STRING" id="1203610.HMPREF1536_02504"/>
<comment type="caution">
    <text evidence="9">The sequence shown here is derived from an EMBL/GenBank/DDBJ whole genome shotgun (WGS) entry which is preliminary data.</text>
</comment>
<evidence type="ECO:0000256" key="6">
    <source>
        <dbReference type="SAM" id="Phobius"/>
    </source>
</evidence>
<evidence type="ECO:0008006" key="11">
    <source>
        <dbReference type="Google" id="ProtNLM"/>
    </source>
</evidence>
<feature type="transmembrane region" description="Helical" evidence="6">
    <location>
        <begin position="374"/>
        <end position="399"/>
    </location>
</feature>
<evidence type="ECO:0000259" key="7">
    <source>
        <dbReference type="Pfam" id="PF02687"/>
    </source>
</evidence>
<feature type="domain" description="ABC3 transporter permease C-terminal" evidence="7">
    <location>
        <begin position="685"/>
        <end position="798"/>
    </location>
</feature>
<feature type="transmembrane region" description="Helical" evidence="6">
    <location>
        <begin position="329"/>
        <end position="354"/>
    </location>
</feature>
<keyword evidence="3 6" id="KW-0812">Transmembrane</keyword>
<keyword evidence="5 6" id="KW-0472">Membrane</keyword>
<dbReference type="InterPro" id="IPR025857">
    <property type="entry name" value="MacB_PCD"/>
</dbReference>
<dbReference type="PATRIC" id="fig|1203610.3.peg.2571"/>
<proteinExistence type="predicted"/>
<evidence type="ECO:0000313" key="9">
    <source>
        <dbReference type="EMBL" id="KKB55051.1"/>
    </source>
</evidence>
<evidence type="ECO:0000256" key="1">
    <source>
        <dbReference type="ARBA" id="ARBA00004651"/>
    </source>
</evidence>
<comment type="subcellular location">
    <subcellularLocation>
        <location evidence="1">Cell membrane</location>
        <topology evidence="1">Multi-pass membrane protein</topology>
    </subcellularLocation>
</comment>
<evidence type="ECO:0000313" key="10">
    <source>
        <dbReference type="Proteomes" id="UP000033035"/>
    </source>
</evidence>
<dbReference type="PANTHER" id="PTHR30572">
    <property type="entry name" value="MEMBRANE COMPONENT OF TRANSPORTER-RELATED"/>
    <property type="match status" value="1"/>
</dbReference>
<reference evidence="9 10" key="1">
    <citation type="submission" date="2013-04" db="EMBL/GenBank/DDBJ databases">
        <title>The Genome Sequence of Parabacteroides gordonii DSM 23371.</title>
        <authorList>
            <consortium name="The Broad Institute Genomics Platform"/>
            <person name="Earl A."/>
            <person name="Ward D."/>
            <person name="Feldgarden M."/>
            <person name="Gevers D."/>
            <person name="Martens E."/>
            <person name="Sakamoto M."/>
            <person name="Benno Y."/>
            <person name="Suzuki N."/>
            <person name="Matsunaga N."/>
            <person name="Koshihara K."/>
            <person name="Seki M."/>
            <person name="Komiya H."/>
            <person name="Walker B."/>
            <person name="Young S."/>
            <person name="Zeng Q."/>
            <person name="Gargeya S."/>
            <person name="Fitzgerald M."/>
            <person name="Haas B."/>
            <person name="Abouelleil A."/>
            <person name="Allen A.W."/>
            <person name="Alvarado L."/>
            <person name="Arachchi H.M."/>
            <person name="Berlin A.M."/>
            <person name="Chapman S.B."/>
            <person name="Gainer-Dewar J."/>
            <person name="Goldberg J."/>
            <person name="Griggs A."/>
            <person name="Gujja S."/>
            <person name="Hansen M."/>
            <person name="Howarth C."/>
            <person name="Imamovic A."/>
            <person name="Ireland A."/>
            <person name="Larimer J."/>
            <person name="McCowan C."/>
            <person name="Murphy C."/>
            <person name="Pearson M."/>
            <person name="Poon T.W."/>
            <person name="Priest M."/>
            <person name="Roberts A."/>
            <person name="Saif S."/>
            <person name="Shea T."/>
            <person name="Sisk P."/>
            <person name="Sykes S."/>
            <person name="Wortman J."/>
            <person name="Nusbaum C."/>
            <person name="Birren B."/>
        </authorList>
    </citation>
    <scope>NUCLEOTIDE SEQUENCE [LARGE SCALE GENOMIC DNA]</scope>
    <source>
        <strain evidence="9 10">MS-1</strain>
    </source>
</reference>
<evidence type="ECO:0000256" key="3">
    <source>
        <dbReference type="ARBA" id="ARBA00022692"/>
    </source>
</evidence>
<feature type="transmembrane region" description="Helical" evidence="6">
    <location>
        <begin position="764"/>
        <end position="788"/>
    </location>
</feature>
<feature type="transmembrane region" description="Helical" evidence="6">
    <location>
        <begin position="286"/>
        <end position="308"/>
    </location>
</feature>
<evidence type="ECO:0000259" key="8">
    <source>
        <dbReference type="Pfam" id="PF12704"/>
    </source>
</evidence>
<keyword evidence="10" id="KW-1185">Reference proteome</keyword>
<accession>A0A0F5JB16</accession>
<dbReference type="Proteomes" id="UP000033035">
    <property type="component" value="Unassembled WGS sequence"/>
</dbReference>
<feature type="domain" description="MacB-like periplasmic core" evidence="8">
    <location>
        <begin position="524"/>
        <end position="637"/>
    </location>
</feature>
<dbReference type="InterPro" id="IPR050250">
    <property type="entry name" value="Macrolide_Exporter_MacB"/>
</dbReference>
<feature type="transmembrane region" description="Helical" evidence="6">
    <location>
        <begin position="679"/>
        <end position="702"/>
    </location>
</feature>
<dbReference type="AlphaFoldDB" id="A0A0F5JB16"/>